<dbReference type="Pfam" id="PF02353">
    <property type="entry name" value="CMAS"/>
    <property type="match status" value="1"/>
</dbReference>
<accession>A0ABT4ZCV5</accession>
<dbReference type="CDD" id="cd02440">
    <property type="entry name" value="AdoMet_MTases"/>
    <property type="match status" value="1"/>
</dbReference>
<name>A0ABT4ZCV5_9RHOB</name>
<dbReference type="PANTHER" id="PTHR43667">
    <property type="entry name" value="CYCLOPROPANE-FATTY-ACYL-PHOSPHOLIPID SYNTHASE"/>
    <property type="match status" value="1"/>
</dbReference>
<proteinExistence type="inferred from homology"/>
<evidence type="ECO:0000256" key="5">
    <source>
        <dbReference type="ARBA" id="ARBA00023098"/>
    </source>
</evidence>
<evidence type="ECO:0000256" key="3">
    <source>
        <dbReference type="ARBA" id="ARBA00022679"/>
    </source>
</evidence>
<evidence type="ECO:0000256" key="2">
    <source>
        <dbReference type="ARBA" id="ARBA00022603"/>
    </source>
</evidence>
<organism evidence="6 7">
    <name type="scientific">Paracoccus onchidii</name>
    <dbReference type="NCBI Taxonomy" id="3017813"/>
    <lineage>
        <taxon>Bacteria</taxon>
        <taxon>Pseudomonadati</taxon>
        <taxon>Pseudomonadota</taxon>
        <taxon>Alphaproteobacteria</taxon>
        <taxon>Rhodobacterales</taxon>
        <taxon>Paracoccaceae</taxon>
        <taxon>Paracoccus</taxon>
    </lineage>
</organism>
<dbReference type="InterPro" id="IPR029063">
    <property type="entry name" value="SAM-dependent_MTases_sf"/>
</dbReference>
<dbReference type="Proteomes" id="UP001165641">
    <property type="component" value="Unassembled WGS sequence"/>
</dbReference>
<dbReference type="InterPro" id="IPR050723">
    <property type="entry name" value="CFA/CMAS"/>
</dbReference>
<dbReference type="PIRSF" id="PIRSF003085">
    <property type="entry name" value="CMAS"/>
    <property type="match status" value="1"/>
</dbReference>
<reference evidence="6" key="1">
    <citation type="submission" date="2022-12" db="EMBL/GenBank/DDBJ databases">
        <title>Paracoccus onchidii sp. nov., isolated from a marine invertebrate from the South China Sea.</title>
        <authorList>
            <person name="Xu S."/>
            <person name="Liu Z."/>
            <person name="Xu Y."/>
        </authorList>
    </citation>
    <scope>NUCLEOTIDE SEQUENCE</scope>
    <source>
        <strain evidence="6">Z330</strain>
    </source>
</reference>
<evidence type="ECO:0000313" key="7">
    <source>
        <dbReference type="Proteomes" id="UP001165641"/>
    </source>
</evidence>
<comment type="caution">
    <text evidence="6">The sequence shown here is derived from an EMBL/GenBank/DDBJ whole genome shotgun (WGS) entry which is preliminary data.</text>
</comment>
<dbReference type="RefSeq" id="WP_271888320.1">
    <property type="nucleotide sequence ID" value="NZ_JAQBIE010000007.1"/>
</dbReference>
<keyword evidence="3" id="KW-0808">Transferase</keyword>
<evidence type="ECO:0000313" key="6">
    <source>
        <dbReference type="EMBL" id="MDB6177194.1"/>
    </source>
</evidence>
<keyword evidence="7" id="KW-1185">Reference proteome</keyword>
<dbReference type="PANTHER" id="PTHR43667:SF2">
    <property type="entry name" value="FATTY ACID C-METHYL TRANSFERASE"/>
    <property type="match status" value="1"/>
</dbReference>
<evidence type="ECO:0000256" key="4">
    <source>
        <dbReference type="ARBA" id="ARBA00022691"/>
    </source>
</evidence>
<evidence type="ECO:0000256" key="1">
    <source>
        <dbReference type="ARBA" id="ARBA00010815"/>
    </source>
</evidence>
<protein>
    <submittedName>
        <fullName evidence="6">Cyclopropane-fatty-acyl-phospholipid synthase</fullName>
    </submittedName>
</protein>
<dbReference type="SUPFAM" id="SSF53335">
    <property type="entry name" value="S-adenosyl-L-methionine-dependent methyltransferases"/>
    <property type="match status" value="1"/>
</dbReference>
<sequence>MLQRRLTQEFLSTVAAIRRGRLTLTTPDGAIRVFGTGDRGPDADFVLHDWRAIPAIAAKGDIGLAEAYRDGWCDTSDLEALLRLALLNEDVLDRYIYGRRLQALAMRALYLFNRNTRAGAKRNISAHYDLGNEFYALWLDRSMTYSSALFGDGDDLNGAQQRKYDRIIDNLARRSGRLLEIGCGWGGFAERAADRGDFATKGLTLSQAQADFARQRLGRRAEIAIQDYRDEQGRFDHIVSIEMFEAVGERYWPAYFGKLAQVMADRGRAVVQTITVADRYFDRYRKGGDMIRSFIFPGGMLPSPARFEAEAARVGLSVQDAFGFGRDYARTLREWLRRFDGRRPEILGLGFDDAFIRIWRFYLAACAASFAVGRTDVVQYRMARQ</sequence>
<dbReference type="EMBL" id="JAQBIE010000007">
    <property type="protein sequence ID" value="MDB6177194.1"/>
    <property type="molecule type" value="Genomic_DNA"/>
</dbReference>
<keyword evidence="2" id="KW-0489">Methyltransferase</keyword>
<comment type="similarity">
    <text evidence="1">Belongs to the CFA/CMAS family.</text>
</comment>
<dbReference type="InterPro" id="IPR003333">
    <property type="entry name" value="CMAS"/>
</dbReference>
<keyword evidence="4" id="KW-0949">S-adenosyl-L-methionine</keyword>
<gene>
    <name evidence="6" type="ORF">PAF17_06690</name>
</gene>
<keyword evidence="5" id="KW-0443">Lipid metabolism</keyword>
<dbReference type="Gene3D" id="3.40.50.150">
    <property type="entry name" value="Vaccinia Virus protein VP39"/>
    <property type="match status" value="1"/>
</dbReference>